<organism evidence="2 3">
    <name type="scientific">Hyphomicrobium nitrativorans NL23</name>
    <dbReference type="NCBI Taxonomy" id="1029756"/>
    <lineage>
        <taxon>Bacteria</taxon>
        <taxon>Pseudomonadati</taxon>
        <taxon>Pseudomonadota</taxon>
        <taxon>Alphaproteobacteria</taxon>
        <taxon>Hyphomicrobiales</taxon>
        <taxon>Hyphomicrobiaceae</taxon>
        <taxon>Hyphomicrobium</taxon>
    </lineage>
</organism>
<dbReference type="AlphaFoldDB" id="V5SHA3"/>
<name>V5SHA3_9HYPH</name>
<evidence type="ECO:0000313" key="3">
    <source>
        <dbReference type="Proteomes" id="UP000018542"/>
    </source>
</evidence>
<gene>
    <name evidence="2" type="ORF">W911_12640</name>
</gene>
<dbReference type="OrthoDB" id="7933799at2"/>
<keyword evidence="3" id="KW-1185">Reference proteome</keyword>
<dbReference type="EMBL" id="CP006912">
    <property type="protein sequence ID" value="AHB50266.1"/>
    <property type="molecule type" value="Genomic_DNA"/>
</dbReference>
<reference evidence="2 3" key="1">
    <citation type="journal article" date="2014" name="Genome Announc.">
        <title>Complete Genome Sequence of Hyphomicrobium nitrativorans Strain NL23, a Denitrifying Bacterium Isolated from Biofilm of a Methanol-Fed Denitrification System Treating Seawater at the Montreal Biodome.</title>
        <authorList>
            <person name="Martineau C."/>
            <person name="Villeneuve C."/>
            <person name="Mauffrey F."/>
            <person name="Villemur R."/>
        </authorList>
    </citation>
    <scope>NUCLEOTIDE SEQUENCE [LARGE SCALE GENOMIC DNA]</scope>
    <source>
        <strain evidence="2">NL23</strain>
    </source>
</reference>
<keyword evidence="1" id="KW-0732">Signal</keyword>
<dbReference type="HOGENOM" id="CLU_2287674_0_0_5"/>
<protein>
    <submittedName>
        <fullName evidence="2">Uncharacterized protein</fullName>
    </submittedName>
</protein>
<dbReference type="STRING" id="1029756.W911_12640"/>
<dbReference type="RefSeq" id="WP_023787865.1">
    <property type="nucleotide sequence ID" value="NC_022997.1"/>
</dbReference>
<feature type="chain" id="PRO_5004740741" evidence="1">
    <location>
        <begin position="19"/>
        <end position="101"/>
    </location>
</feature>
<accession>V5SHA3</accession>
<dbReference type="PATRIC" id="fig|1029756.8.peg.2624"/>
<dbReference type="Proteomes" id="UP000018542">
    <property type="component" value="Chromosome"/>
</dbReference>
<proteinExistence type="predicted"/>
<evidence type="ECO:0000256" key="1">
    <source>
        <dbReference type="SAM" id="SignalP"/>
    </source>
</evidence>
<feature type="signal peptide" evidence="1">
    <location>
        <begin position="1"/>
        <end position="18"/>
    </location>
</feature>
<sequence>MRLAAVVLGLAAPASASAEIHDYMIRRLLYLDTSCGVDQLERLPPPTESTRRFKALCRNVSAYPDGIVVTCTDIADDRSCKIETAPKTFDSLKLMRPENRE</sequence>
<evidence type="ECO:0000313" key="2">
    <source>
        <dbReference type="EMBL" id="AHB50266.1"/>
    </source>
</evidence>
<dbReference type="KEGG" id="hni:W911_12640"/>